<keyword evidence="1" id="KW-0812">Transmembrane</keyword>
<keyword evidence="5" id="KW-1185">Reference proteome</keyword>
<evidence type="ECO:0000259" key="2">
    <source>
        <dbReference type="PROSITE" id="PS50887"/>
    </source>
</evidence>
<dbReference type="InterPro" id="IPR037522">
    <property type="entry name" value="HD_GYP_dom"/>
</dbReference>
<feature type="transmembrane region" description="Helical" evidence="1">
    <location>
        <begin position="279"/>
        <end position="297"/>
    </location>
</feature>
<dbReference type="SUPFAM" id="SSF109604">
    <property type="entry name" value="HD-domain/PDEase-like"/>
    <property type="match status" value="1"/>
</dbReference>
<dbReference type="PROSITE" id="PS50887">
    <property type="entry name" value="GGDEF"/>
    <property type="match status" value="1"/>
</dbReference>
<dbReference type="Gene3D" id="1.10.3210.10">
    <property type="entry name" value="Hypothetical protein af1432"/>
    <property type="match status" value="1"/>
</dbReference>
<proteinExistence type="predicted"/>
<evidence type="ECO:0000313" key="5">
    <source>
        <dbReference type="Proteomes" id="UP001284601"/>
    </source>
</evidence>
<dbReference type="RefSeq" id="WP_318597852.1">
    <property type="nucleotide sequence ID" value="NZ_JAWSTH010000034.1"/>
</dbReference>
<dbReference type="PANTHER" id="PTHR45228:SF4">
    <property type="entry name" value="LIPOPROTEIN"/>
    <property type="match status" value="1"/>
</dbReference>
<dbReference type="InterPro" id="IPR003607">
    <property type="entry name" value="HD/PDEase_dom"/>
</dbReference>
<dbReference type="EMBL" id="JAWSTH010000034">
    <property type="protein sequence ID" value="MDW5595516.1"/>
    <property type="molecule type" value="Genomic_DNA"/>
</dbReference>
<dbReference type="SMART" id="SM00471">
    <property type="entry name" value="HDc"/>
    <property type="match status" value="1"/>
</dbReference>
<dbReference type="NCBIfam" id="TIGR00254">
    <property type="entry name" value="GGDEF"/>
    <property type="match status" value="1"/>
</dbReference>
<evidence type="ECO:0000313" key="4">
    <source>
        <dbReference type="EMBL" id="MDW5595516.1"/>
    </source>
</evidence>
<feature type="transmembrane region" description="Helical" evidence="1">
    <location>
        <begin position="249"/>
        <end position="273"/>
    </location>
</feature>
<reference evidence="5" key="1">
    <citation type="submission" date="2023-07" db="EMBL/GenBank/DDBJ databases">
        <title>Conexibacter stalactiti sp. nov., isolated from stalactites in a lava cave and emended description of the genus Conexibacter.</title>
        <authorList>
            <person name="Lee S.D."/>
        </authorList>
    </citation>
    <scope>NUCLEOTIDE SEQUENCE [LARGE SCALE GENOMIC DNA]</scope>
    <source>
        <strain evidence="5">KCTC 39840</strain>
    </source>
</reference>
<dbReference type="SMART" id="SM00267">
    <property type="entry name" value="GGDEF"/>
    <property type="match status" value="1"/>
</dbReference>
<evidence type="ECO:0000259" key="3">
    <source>
        <dbReference type="PROSITE" id="PS51832"/>
    </source>
</evidence>
<sequence length="665" mass="71213">MRQLLAAATIVGLVLLFGQALTDFGGSATDVVIDDGIYFALELGGAIACLVRAALVRDRRPAWICIGLAILVYSLGDGIWGLFFDRGDSPWTADAAYLLFYPLCLAGLGLLLADGRDRVAARLWVDGLIGGLTVGAYVVAFAYEPVLNASDATSAQTALHLAYPLADLMLIGFILTAFATQAWRPGGVWVLLGLGMVAFTVADTLYAYQSATGSFDDDSIVSALWPYALVVWGWAAWQPWRPRQIESGFGLQAFAIPAGFAGLAVALLCLGQFTDIATAAVLLATGALLIATARAGWTFREYIRLLRTTREEALTDGLTGLPNRRRLMADLDRAVALCAADPRRSQTLAFFDLDGFKGYNDGFGHAAGDMLLDRLASRLAEVVRGHGRAYRLGGDEFCILLDEAAGAGDPIVEAASAALREQGEGFSVGASCGLVAIPSEADSATHALQLADQRMYAAKDDSRQSSRRQTCDVLLQVLREREPELHDHLEGVAALVVGVARRLGLSAEQVDEVARAAELHDIGKIAIPDEILHKPGPLDADEWRLMREHTVIGDRILGAAAAMRPVAAIVRSSHERWDGAGYPDKLAGERIPLGARIVAVCDAYDAMVSERPYQGSLPHLDALTELRRCAGTQFDPQVVAAFSDVIAALNAQTPPGFERTRDGVR</sequence>
<dbReference type="SUPFAM" id="SSF55073">
    <property type="entry name" value="Nucleotide cyclase"/>
    <property type="match status" value="1"/>
</dbReference>
<gene>
    <name evidence="4" type="ORF">R7226_14295</name>
</gene>
<dbReference type="CDD" id="cd01949">
    <property type="entry name" value="GGDEF"/>
    <property type="match status" value="1"/>
</dbReference>
<feature type="transmembrane region" description="Helical" evidence="1">
    <location>
        <begin position="36"/>
        <end position="55"/>
    </location>
</feature>
<accession>A0ABU4HQE8</accession>
<protein>
    <submittedName>
        <fullName evidence="4">Diguanylate cyclase</fullName>
    </submittedName>
</protein>
<reference evidence="4 5" key="2">
    <citation type="submission" date="2023-10" db="EMBL/GenBank/DDBJ databases">
        <authorList>
            <person name="Han X.F."/>
        </authorList>
    </citation>
    <scope>NUCLEOTIDE SEQUENCE [LARGE SCALE GENOMIC DNA]</scope>
    <source>
        <strain evidence="4 5">KCTC 39840</strain>
    </source>
</reference>
<feature type="transmembrane region" description="Helical" evidence="1">
    <location>
        <begin position="163"/>
        <end position="180"/>
    </location>
</feature>
<evidence type="ECO:0000256" key="1">
    <source>
        <dbReference type="SAM" id="Phobius"/>
    </source>
</evidence>
<dbReference type="Proteomes" id="UP001284601">
    <property type="component" value="Unassembled WGS sequence"/>
</dbReference>
<dbReference type="InterPro" id="IPR052020">
    <property type="entry name" value="Cyclic_di-GMP/3'3'-cGAMP_PDE"/>
</dbReference>
<feature type="transmembrane region" description="Helical" evidence="1">
    <location>
        <begin position="125"/>
        <end position="143"/>
    </location>
</feature>
<feature type="transmembrane region" description="Helical" evidence="1">
    <location>
        <begin position="187"/>
        <end position="208"/>
    </location>
</feature>
<organism evidence="4 5">
    <name type="scientific">Conexibacter stalactiti</name>
    <dbReference type="NCBI Taxonomy" id="1940611"/>
    <lineage>
        <taxon>Bacteria</taxon>
        <taxon>Bacillati</taxon>
        <taxon>Actinomycetota</taxon>
        <taxon>Thermoleophilia</taxon>
        <taxon>Solirubrobacterales</taxon>
        <taxon>Conexibacteraceae</taxon>
        <taxon>Conexibacter</taxon>
    </lineage>
</organism>
<feature type="domain" description="GGDEF" evidence="2">
    <location>
        <begin position="344"/>
        <end position="471"/>
    </location>
</feature>
<dbReference type="InterPro" id="IPR043128">
    <property type="entry name" value="Rev_trsase/Diguanyl_cyclase"/>
</dbReference>
<dbReference type="Pfam" id="PF00990">
    <property type="entry name" value="GGDEF"/>
    <property type="match status" value="1"/>
</dbReference>
<dbReference type="PROSITE" id="PS51832">
    <property type="entry name" value="HD_GYP"/>
    <property type="match status" value="1"/>
</dbReference>
<dbReference type="PANTHER" id="PTHR45228">
    <property type="entry name" value="CYCLIC DI-GMP PHOSPHODIESTERASE TM_0186-RELATED"/>
    <property type="match status" value="1"/>
</dbReference>
<dbReference type="InterPro" id="IPR029787">
    <property type="entry name" value="Nucleotide_cyclase"/>
</dbReference>
<comment type="caution">
    <text evidence="4">The sequence shown here is derived from an EMBL/GenBank/DDBJ whole genome shotgun (WGS) entry which is preliminary data.</text>
</comment>
<dbReference type="InterPro" id="IPR000160">
    <property type="entry name" value="GGDEF_dom"/>
</dbReference>
<keyword evidence="1" id="KW-0472">Membrane</keyword>
<dbReference type="CDD" id="cd00077">
    <property type="entry name" value="HDc"/>
    <property type="match status" value="1"/>
</dbReference>
<dbReference type="Gene3D" id="3.30.70.270">
    <property type="match status" value="1"/>
</dbReference>
<keyword evidence="1" id="KW-1133">Transmembrane helix</keyword>
<name>A0ABU4HQE8_9ACTN</name>
<feature type="transmembrane region" description="Helical" evidence="1">
    <location>
        <begin position="62"/>
        <end position="83"/>
    </location>
</feature>
<dbReference type="Pfam" id="PF13487">
    <property type="entry name" value="HD_5"/>
    <property type="match status" value="1"/>
</dbReference>
<feature type="transmembrane region" description="Helical" evidence="1">
    <location>
        <begin position="95"/>
        <end position="113"/>
    </location>
</feature>
<feature type="domain" description="HD-GYP" evidence="3">
    <location>
        <begin position="463"/>
        <end position="658"/>
    </location>
</feature>